<dbReference type="GeneID" id="5701623"/>
<accession>A8B8W8</accession>
<name>A8B8W8_GIAIC</name>
<gene>
    <name evidence="1" type="ORF">GL50803_0010025</name>
</gene>
<organism evidence="1 2">
    <name type="scientific">Giardia intestinalis (strain ATCC 50803 / WB clone C6)</name>
    <name type="common">Giardia lamblia</name>
    <dbReference type="NCBI Taxonomy" id="184922"/>
    <lineage>
        <taxon>Eukaryota</taxon>
        <taxon>Metamonada</taxon>
        <taxon>Diplomonadida</taxon>
        <taxon>Hexamitidae</taxon>
        <taxon>Giardiinae</taxon>
        <taxon>Giardia</taxon>
    </lineage>
</organism>
<dbReference type="VEuPathDB" id="GiardiaDB:GL50803_10025"/>
<evidence type="ECO:0000313" key="2">
    <source>
        <dbReference type="Proteomes" id="UP000001548"/>
    </source>
</evidence>
<dbReference type="RefSeq" id="XP_001708708.1">
    <property type="nucleotide sequence ID" value="XM_001708656.1"/>
</dbReference>
<dbReference type="EMBL" id="AACB03000004">
    <property type="protein sequence ID" value="KAE8302377.1"/>
    <property type="molecule type" value="Genomic_DNA"/>
</dbReference>
<keyword evidence="2" id="KW-1185">Reference proteome</keyword>
<evidence type="ECO:0000313" key="1">
    <source>
        <dbReference type="EMBL" id="KAE8302377.1"/>
    </source>
</evidence>
<reference evidence="1 2" key="1">
    <citation type="journal article" date="2007" name="Science">
        <title>Genomic minimalism in the early diverging intestinal parasite Giardia lamblia.</title>
        <authorList>
            <person name="Morrison H.G."/>
            <person name="McArthur A.G."/>
            <person name="Gillin F.D."/>
            <person name="Aley S.B."/>
            <person name="Adam R.D."/>
            <person name="Olsen G.J."/>
            <person name="Best A.A."/>
            <person name="Cande W.Z."/>
            <person name="Chen F."/>
            <person name="Cipriano M.J."/>
            <person name="Davids B.J."/>
            <person name="Dawson S.C."/>
            <person name="Elmendorf H.G."/>
            <person name="Hehl A.B."/>
            <person name="Holder M.E."/>
            <person name="Huse S.M."/>
            <person name="Kim U.U."/>
            <person name="Lasek-Nesselquist E."/>
            <person name="Manning G."/>
            <person name="Nigam A."/>
            <person name="Nixon J.E."/>
            <person name="Palm D."/>
            <person name="Passamaneck N.E."/>
            <person name="Prabhu A."/>
            <person name="Reich C.I."/>
            <person name="Reiner D.S."/>
            <person name="Samuelson J."/>
            <person name="Svard S.G."/>
            <person name="Sogin M.L."/>
        </authorList>
    </citation>
    <scope>NUCLEOTIDE SEQUENCE [LARGE SCALE GENOMIC DNA]</scope>
    <source>
        <strain evidence="1 2">WB C6</strain>
    </source>
</reference>
<protein>
    <submittedName>
        <fullName evidence="1">Uncharacterized protein</fullName>
    </submittedName>
</protein>
<dbReference type="HOGENOM" id="CLU_1153540_0_0_1"/>
<sequence length="241" mass="27232">MQVERATKEAQGSQGAPVGLSTRSYSLGVALRPRMPREEPIQGLRIGTVDPPTSAEGNVHSSKDTAQFTPSLYIRKQVGKQAPQHSQQPEGHAYFKIDKLAPLTPEELLQNARIRIQQETAALIDANKHLLDTCNKYTPYKAQLPEIVEIEEKRMLNLRYLLAEEEKIRMECTKELVDGVHRRYLPTTIGRRAPIISDEVQTAKHFADGLQGLQDSRDAVLRSQQETSRKLAKYFAEQVYN</sequence>
<comment type="caution">
    <text evidence="1">The sequence shown here is derived from an EMBL/GenBank/DDBJ whole genome shotgun (WGS) entry which is preliminary data.</text>
</comment>
<dbReference type="Proteomes" id="UP000001548">
    <property type="component" value="Unassembled WGS sequence"/>
</dbReference>
<dbReference type="AlphaFoldDB" id="A8B8W8"/>
<dbReference type="OMA" id="KIRMECT"/>
<dbReference type="KEGG" id="gla:GL50803_0010025"/>
<proteinExistence type="predicted"/>